<evidence type="ECO:0000313" key="5">
    <source>
        <dbReference type="Proteomes" id="UP001278766"/>
    </source>
</evidence>
<sequence length="567" mass="61582">MFESVGACLAFPQDPVLTRLLASSHHKAKSSETIIYDVTRGFQKSYPELLGDILRTAYLIRRALPQSMLNDQGFLNDGSSPYIGILVRSGYEFIVAFFAIRAVGGACMPMASGILPEEAHHIISKSKATLLLVGDGCTDKAASISAFVRGQGNSFEWAAIFSESSVKLDRNLISIDAEIDNSLRLSPRGPGILLFTSGTTGRPKGVVLPRSCFGFPDRVGASASGVVVSHRACHWIAGTTSLISPILSGKTLHILGENTTSEDILDALLRLHPTQICFTPTILREMKALVLSRGGPLEQYAAGFQNLSQVRCAAAPIEPSLREFWTGLTGLPFENIYGCTEAGGVICRAGSIGALLPGNELRLSEGHRGEVMVKTRGMFTHYLGDEEKTKASLDKDGFYKTGDTAELKDGEVIFTGRDTTDFIFFRYFQIPALTVEACLMELPYVADACVLGVPYHEARQLCGAVIQLRHDGTQRAVNLASIRADLAGVLPAYMLPVVLRVLGDGEQLPRTHSGKPVKKKILSELLGCTEWFPADSLPERVEYCGSWPVIDEKTARPWDLGGMQRAR</sequence>
<dbReference type="InterPro" id="IPR000873">
    <property type="entry name" value="AMP-dep_synth/lig_dom"/>
</dbReference>
<dbReference type="SUPFAM" id="SSF56801">
    <property type="entry name" value="Acetyl-CoA synthetase-like"/>
    <property type="match status" value="1"/>
</dbReference>
<dbReference type="PROSITE" id="PS00455">
    <property type="entry name" value="AMP_BINDING"/>
    <property type="match status" value="1"/>
</dbReference>
<feature type="domain" description="AMP-binding enzyme C-terminal" evidence="3">
    <location>
        <begin position="435"/>
        <end position="515"/>
    </location>
</feature>
<dbReference type="CDD" id="cd04433">
    <property type="entry name" value="AFD_class_I"/>
    <property type="match status" value="1"/>
</dbReference>
<dbReference type="Gene3D" id="3.30.300.30">
    <property type="match status" value="1"/>
</dbReference>
<dbReference type="Proteomes" id="UP001278766">
    <property type="component" value="Unassembled WGS sequence"/>
</dbReference>
<dbReference type="Gene3D" id="3.40.50.12780">
    <property type="entry name" value="N-terminal domain of ligase-like"/>
    <property type="match status" value="1"/>
</dbReference>
<name>A0AAE0LN33_9PEZI</name>
<organism evidence="4 5">
    <name type="scientific">Chaetomium fimeti</name>
    <dbReference type="NCBI Taxonomy" id="1854472"/>
    <lineage>
        <taxon>Eukaryota</taxon>
        <taxon>Fungi</taxon>
        <taxon>Dikarya</taxon>
        <taxon>Ascomycota</taxon>
        <taxon>Pezizomycotina</taxon>
        <taxon>Sordariomycetes</taxon>
        <taxon>Sordariomycetidae</taxon>
        <taxon>Sordariales</taxon>
        <taxon>Chaetomiaceae</taxon>
        <taxon>Chaetomium</taxon>
    </lineage>
</organism>
<reference evidence="4" key="2">
    <citation type="submission" date="2023-06" db="EMBL/GenBank/DDBJ databases">
        <authorList>
            <consortium name="Lawrence Berkeley National Laboratory"/>
            <person name="Haridas S."/>
            <person name="Hensen N."/>
            <person name="Bonometti L."/>
            <person name="Westerberg I."/>
            <person name="Brannstrom I.O."/>
            <person name="Guillou S."/>
            <person name="Cros-Aarteil S."/>
            <person name="Calhoun S."/>
            <person name="Kuo A."/>
            <person name="Mondo S."/>
            <person name="Pangilinan J."/>
            <person name="Riley R."/>
            <person name="Labutti K."/>
            <person name="Andreopoulos B."/>
            <person name="Lipzen A."/>
            <person name="Chen C."/>
            <person name="Yanf M."/>
            <person name="Daum C."/>
            <person name="Ng V."/>
            <person name="Clum A."/>
            <person name="Steindorff A."/>
            <person name="Ohm R."/>
            <person name="Martin F."/>
            <person name="Silar P."/>
            <person name="Natvig D."/>
            <person name="Lalanne C."/>
            <person name="Gautier V."/>
            <person name="Ament-Velasquez S.L."/>
            <person name="Kruys A."/>
            <person name="Hutchinson M.I."/>
            <person name="Powell A.J."/>
            <person name="Barry K."/>
            <person name="Miller A.N."/>
            <person name="Grigoriev I.V."/>
            <person name="Debuchy R."/>
            <person name="Gladieux P."/>
            <person name="Thoren M.H."/>
            <person name="Johannesson H."/>
        </authorList>
    </citation>
    <scope>NUCLEOTIDE SEQUENCE</scope>
    <source>
        <strain evidence="4">CBS 168.71</strain>
    </source>
</reference>
<dbReference type="AlphaFoldDB" id="A0AAE0LN33"/>
<accession>A0AAE0LN33</accession>
<evidence type="ECO:0000259" key="3">
    <source>
        <dbReference type="Pfam" id="PF13193"/>
    </source>
</evidence>
<reference evidence="4" key="1">
    <citation type="journal article" date="2023" name="Mol. Phylogenet. Evol.">
        <title>Genome-scale phylogeny and comparative genomics of the fungal order Sordariales.</title>
        <authorList>
            <person name="Hensen N."/>
            <person name="Bonometti L."/>
            <person name="Westerberg I."/>
            <person name="Brannstrom I.O."/>
            <person name="Guillou S."/>
            <person name="Cros-Aarteil S."/>
            <person name="Calhoun S."/>
            <person name="Haridas S."/>
            <person name="Kuo A."/>
            <person name="Mondo S."/>
            <person name="Pangilinan J."/>
            <person name="Riley R."/>
            <person name="LaButti K."/>
            <person name="Andreopoulos B."/>
            <person name="Lipzen A."/>
            <person name="Chen C."/>
            <person name="Yan M."/>
            <person name="Daum C."/>
            <person name="Ng V."/>
            <person name="Clum A."/>
            <person name="Steindorff A."/>
            <person name="Ohm R.A."/>
            <person name="Martin F."/>
            <person name="Silar P."/>
            <person name="Natvig D.O."/>
            <person name="Lalanne C."/>
            <person name="Gautier V."/>
            <person name="Ament-Velasquez S.L."/>
            <person name="Kruys A."/>
            <person name="Hutchinson M.I."/>
            <person name="Powell A.J."/>
            <person name="Barry K."/>
            <person name="Miller A.N."/>
            <person name="Grigoriev I.V."/>
            <person name="Debuchy R."/>
            <person name="Gladieux P."/>
            <person name="Hiltunen Thoren M."/>
            <person name="Johannesson H."/>
        </authorList>
    </citation>
    <scope>NUCLEOTIDE SEQUENCE</scope>
    <source>
        <strain evidence="4">CBS 168.71</strain>
    </source>
</reference>
<dbReference type="InterPro" id="IPR020845">
    <property type="entry name" value="AMP-binding_CS"/>
</dbReference>
<comment type="similarity">
    <text evidence="1">Belongs to the ATP-dependent AMP-binding enzyme family.</text>
</comment>
<dbReference type="PANTHER" id="PTHR43201:SF8">
    <property type="entry name" value="ACYL-COA SYNTHETASE FAMILY MEMBER 3"/>
    <property type="match status" value="1"/>
</dbReference>
<comment type="caution">
    <text evidence="4">The sequence shown here is derived from an EMBL/GenBank/DDBJ whole genome shotgun (WGS) entry which is preliminary data.</text>
</comment>
<evidence type="ECO:0000259" key="2">
    <source>
        <dbReference type="Pfam" id="PF00501"/>
    </source>
</evidence>
<dbReference type="InterPro" id="IPR042099">
    <property type="entry name" value="ANL_N_sf"/>
</dbReference>
<dbReference type="InterPro" id="IPR045851">
    <property type="entry name" value="AMP-bd_C_sf"/>
</dbReference>
<protein>
    <submittedName>
        <fullName evidence="4">Uncharacterized protein</fullName>
    </submittedName>
</protein>
<gene>
    <name evidence="4" type="ORF">B0H64DRAFT_367327</name>
</gene>
<dbReference type="EMBL" id="JAUEPN010000010">
    <property type="protein sequence ID" value="KAK3291273.1"/>
    <property type="molecule type" value="Genomic_DNA"/>
</dbReference>
<evidence type="ECO:0000313" key="4">
    <source>
        <dbReference type="EMBL" id="KAK3291273.1"/>
    </source>
</evidence>
<dbReference type="RefSeq" id="XP_062654787.1">
    <property type="nucleotide sequence ID" value="XM_062801944.1"/>
</dbReference>
<dbReference type="Pfam" id="PF00501">
    <property type="entry name" value="AMP-binding"/>
    <property type="match status" value="1"/>
</dbReference>
<dbReference type="Pfam" id="PF13193">
    <property type="entry name" value="AMP-binding_C"/>
    <property type="match status" value="1"/>
</dbReference>
<evidence type="ECO:0000256" key="1">
    <source>
        <dbReference type="ARBA" id="ARBA00006432"/>
    </source>
</evidence>
<keyword evidence="5" id="KW-1185">Reference proteome</keyword>
<proteinExistence type="inferred from homology"/>
<dbReference type="GeneID" id="87838892"/>
<dbReference type="PANTHER" id="PTHR43201">
    <property type="entry name" value="ACYL-COA SYNTHETASE"/>
    <property type="match status" value="1"/>
</dbReference>
<dbReference type="GO" id="GO:0006631">
    <property type="term" value="P:fatty acid metabolic process"/>
    <property type="evidence" value="ECO:0007669"/>
    <property type="project" value="TreeGrafter"/>
</dbReference>
<feature type="domain" description="AMP-dependent synthetase/ligase" evidence="2">
    <location>
        <begin position="83"/>
        <end position="383"/>
    </location>
</feature>
<dbReference type="InterPro" id="IPR025110">
    <property type="entry name" value="AMP-bd_C"/>
</dbReference>
<dbReference type="GO" id="GO:0031956">
    <property type="term" value="F:medium-chain fatty acid-CoA ligase activity"/>
    <property type="evidence" value="ECO:0007669"/>
    <property type="project" value="TreeGrafter"/>
</dbReference>